<proteinExistence type="inferred from homology"/>
<dbReference type="InterPro" id="IPR013785">
    <property type="entry name" value="Aldolase_TIM"/>
</dbReference>
<evidence type="ECO:0000256" key="3">
    <source>
        <dbReference type="ARBA" id="ARBA00005133"/>
    </source>
</evidence>
<dbReference type="RefSeq" id="WP_108986163.1">
    <property type="nucleotide sequence ID" value="NZ_BFBR01000011.1"/>
</dbReference>
<dbReference type="HAMAP" id="MF_01014">
    <property type="entry name" value="HisA"/>
    <property type="match status" value="1"/>
</dbReference>
<organism evidence="12 13">
    <name type="scientific">Candidatus Phycosocius bacilliformis</name>
    <dbReference type="NCBI Taxonomy" id="1445552"/>
    <lineage>
        <taxon>Bacteria</taxon>
        <taxon>Pseudomonadati</taxon>
        <taxon>Pseudomonadota</taxon>
        <taxon>Alphaproteobacteria</taxon>
        <taxon>Caulobacterales</taxon>
        <taxon>Caulobacterales incertae sedis</taxon>
        <taxon>Candidatus Phycosocius</taxon>
    </lineage>
</organism>
<protein>
    <recommendedName>
        <fullName evidence="9 11">1-(5-phosphoribosyl)-5-[(5-phosphoribosylamino)methylideneamino] imidazole-4-carboxamide isomerase</fullName>
        <ecNumber evidence="9 11">5.3.1.16</ecNumber>
    </recommendedName>
    <alternativeName>
        <fullName evidence="9">Phosphoribosylformimino-5-aminoimidazole carboxamide ribotide isomerase</fullName>
    </alternativeName>
</protein>
<evidence type="ECO:0000256" key="6">
    <source>
        <dbReference type="ARBA" id="ARBA00022605"/>
    </source>
</evidence>
<feature type="active site" description="Proton donor" evidence="9">
    <location>
        <position position="129"/>
    </location>
</feature>
<dbReference type="InterPro" id="IPR006063">
    <property type="entry name" value="HisA_bact_arch"/>
</dbReference>
<keyword evidence="8 9" id="KW-0413">Isomerase</keyword>
<evidence type="ECO:0000256" key="11">
    <source>
        <dbReference type="RuleBase" id="RU003658"/>
    </source>
</evidence>
<dbReference type="NCBIfam" id="TIGR00007">
    <property type="entry name" value="1-(5-phosphoribosyl)-5-[(5-phosphoribosylamino)methylideneamino]imidazole-4-carboxamide isomerase"/>
    <property type="match status" value="1"/>
</dbReference>
<evidence type="ECO:0000256" key="9">
    <source>
        <dbReference type="HAMAP-Rule" id="MF_01014"/>
    </source>
</evidence>
<dbReference type="GO" id="GO:0000162">
    <property type="term" value="P:L-tryptophan biosynthetic process"/>
    <property type="evidence" value="ECO:0007669"/>
    <property type="project" value="TreeGrafter"/>
</dbReference>
<name>A0A2P2EDZ4_9PROT</name>
<comment type="caution">
    <text evidence="12">The sequence shown here is derived from an EMBL/GenBank/DDBJ whole genome shotgun (WGS) entry which is preliminary data.</text>
</comment>
<dbReference type="GO" id="GO:0005737">
    <property type="term" value="C:cytoplasm"/>
    <property type="evidence" value="ECO:0007669"/>
    <property type="project" value="UniProtKB-SubCell"/>
</dbReference>
<reference evidence="12 13" key="1">
    <citation type="journal article" date="2018" name="Genome Announc.">
        <title>Draft Genome Sequence of "Candidatus Phycosocius bacilliformis," an Alphaproteobacterial Ectosymbiont of the Hydrocarbon-Producing Green Alga Botryococcus braunii.</title>
        <authorList>
            <person name="Tanabe Y."/>
            <person name="Yamaguchi H."/>
            <person name="Watanabe M.M."/>
        </authorList>
    </citation>
    <scope>NUCLEOTIDE SEQUENCE [LARGE SCALE GENOMIC DNA]</scope>
    <source>
        <strain evidence="12 13">BOTRYCO-2</strain>
    </source>
</reference>
<dbReference type="InterPro" id="IPR006062">
    <property type="entry name" value="His_biosynth"/>
</dbReference>
<dbReference type="Pfam" id="PF00977">
    <property type="entry name" value="His_biosynth"/>
    <property type="match status" value="1"/>
</dbReference>
<evidence type="ECO:0000256" key="2">
    <source>
        <dbReference type="ARBA" id="ARBA00004496"/>
    </source>
</evidence>
<keyword evidence="13" id="KW-1185">Reference proteome</keyword>
<dbReference type="GO" id="GO:0000105">
    <property type="term" value="P:L-histidine biosynthetic process"/>
    <property type="evidence" value="ECO:0007669"/>
    <property type="project" value="UniProtKB-UniRule"/>
</dbReference>
<sequence>MILYPAIDLKDGQAVRLFKGDFARMTVFDTNPADRAARFEAMGFAYLHIVDLDGALKGAGANLDAIAAIRARTRLPMQLGGGIRDLAAIEKALTLGVNRVILGTIAAKNPPFVREAAKAFPGQVAVGIDAIDGMVAVEGWLETTNVTALDLARQFEDVGVAALIVTDVGRDGTKIGINIDFTGAIADAVGVDVIASGGLKGVEDIVALKARPGRPVAGAILGRALYDGLIDAAEALRIAA</sequence>
<dbReference type="FunFam" id="3.20.20.70:FF:000009">
    <property type="entry name" value="1-(5-phosphoribosyl)-5-[(5-phosphoribosylamino)methylideneamino] imidazole-4-carboxamide isomerase"/>
    <property type="match status" value="1"/>
</dbReference>
<dbReference type="UniPathway" id="UPA00031">
    <property type="reaction ID" value="UER00009"/>
</dbReference>
<dbReference type="Proteomes" id="UP000245086">
    <property type="component" value="Unassembled WGS sequence"/>
</dbReference>
<dbReference type="OrthoDB" id="9807749at2"/>
<comment type="subcellular location">
    <subcellularLocation>
        <location evidence="2 9 11">Cytoplasm</location>
    </subcellularLocation>
</comment>
<comment type="pathway">
    <text evidence="3 9 11">Amino-acid biosynthesis; L-histidine biosynthesis; L-histidine from 5-phospho-alpha-D-ribose 1-diphosphate: step 4/9.</text>
</comment>
<dbReference type="PANTHER" id="PTHR43090">
    <property type="entry name" value="1-(5-PHOSPHORIBOSYL)-5-[(5-PHOSPHORIBOSYLAMINO)METHYLIDENEAMINO] IMIDAZOLE-4-CARBOXAMIDE ISOMERASE"/>
    <property type="match status" value="1"/>
</dbReference>
<evidence type="ECO:0000313" key="12">
    <source>
        <dbReference type="EMBL" id="GBF59280.1"/>
    </source>
</evidence>
<comment type="similarity">
    <text evidence="4 9 10">Belongs to the HisA/HisF family.</text>
</comment>
<dbReference type="InterPro" id="IPR011060">
    <property type="entry name" value="RibuloseP-bd_barrel"/>
</dbReference>
<evidence type="ECO:0000256" key="7">
    <source>
        <dbReference type="ARBA" id="ARBA00023102"/>
    </source>
</evidence>
<keyword evidence="6 9" id="KW-0028">Amino-acid biosynthesis</keyword>
<dbReference type="PANTHER" id="PTHR43090:SF2">
    <property type="entry name" value="1-(5-PHOSPHORIBOSYL)-5-[(5-PHOSPHORIBOSYLAMINO)METHYLIDENEAMINO] IMIDAZOLE-4-CARBOXAMIDE ISOMERASE"/>
    <property type="match status" value="1"/>
</dbReference>
<keyword evidence="5 9" id="KW-0963">Cytoplasm</keyword>
<evidence type="ECO:0000256" key="8">
    <source>
        <dbReference type="ARBA" id="ARBA00023235"/>
    </source>
</evidence>
<dbReference type="AlphaFoldDB" id="A0A2P2EDZ4"/>
<feature type="active site" description="Proton acceptor" evidence="9">
    <location>
        <position position="8"/>
    </location>
</feature>
<dbReference type="GO" id="GO:0003949">
    <property type="term" value="F:1-(5-phosphoribosyl)-5-[(5-phosphoribosylamino)methylideneamino]imidazole-4-carboxamide isomerase activity"/>
    <property type="evidence" value="ECO:0007669"/>
    <property type="project" value="UniProtKB-UniRule"/>
</dbReference>
<dbReference type="EMBL" id="BFBR01000011">
    <property type="protein sequence ID" value="GBF59280.1"/>
    <property type="molecule type" value="Genomic_DNA"/>
</dbReference>
<dbReference type="Gene3D" id="3.20.20.70">
    <property type="entry name" value="Aldolase class I"/>
    <property type="match status" value="1"/>
</dbReference>
<evidence type="ECO:0000256" key="5">
    <source>
        <dbReference type="ARBA" id="ARBA00022490"/>
    </source>
</evidence>
<comment type="catalytic activity">
    <reaction evidence="1 9 11">
        <text>1-(5-phospho-beta-D-ribosyl)-5-[(5-phospho-beta-D-ribosylamino)methylideneamino]imidazole-4-carboxamide = 5-[(5-phospho-1-deoxy-D-ribulos-1-ylimino)methylamino]-1-(5-phospho-beta-D-ribosyl)imidazole-4-carboxamide</text>
        <dbReference type="Rhea" id="RHEA:15469"/>
        <dbReference type="ChEBI" id="CHEBI:58435"/>
        <dbReference type="ChEBI" id="CHEBI:58525"/>
        <dbReference type="EC" id="5.3.1.16"/>
    </reaction>
</comment>
<dbReference type="InterPro" id="IPR023016">
    <property type="entry name" value="HisA/PriA"/>
</dbReference>
<gene>
    <name evidence="9 12" type="primary">hisA</name>
    <name evidence="12" type="ORF">PbB2_02974</name>
</gene>
<dbReference type="CDD" id="cd04732">
    <property type="entry name" value="HisA"/>
    <property type="match status" value="1"/>
</dbReference>
<keyword evidence="7 9" id="KW-0368">Histidine biosynthesis</keyword>
<dbReference type="EC" id="5.3.1.16" evidence="9 11"/>
<accession>A0A2P2EDZ4</accession>
<evidence type="ECO:0000256" key="4">
    <source>
        <dbReference type="ARBA" id="ARBA00009667"/>
    </source>
</evidence>
<evidence type="ECO:0000313" key="13">
    <source>
        <dbReference type="Proteomes" id="UP000245086"/>
    </source>
</evidence>
<dbReference type="SUPFAM" id="SSF51366">
    <property type="entry name" value="Ribulose-phoshate binding barrel"/>
    <property type="match status" value="1"/>
</dbReference>
<evidence type="ECO:0000256" key="1">
    <source>
        <dbReference type="ARBA" id="ARBA00000901"/>
    </source>
</evidence>
<evidence type="ECO:0000256" key="10">
    <source>
        <dbReference type="RuleBase" id="RU003657"/>
    </source>
</evidence>
<dbReference type="InterPro" id="IPR044524">
    <property type="entry name" value="Isoase_HisA-like"/>
</dbReference>